<dbReference type="EMBL" id="BGPR01002468">
    <property type="protein sequence ID" value="GBM73968.1"/>
    <property type="molecule type" value="Genomic_DNA"/>
</dbReference>
<dbReference type="Proteomes" id="UP000499080">
    <property type="component" value="Unassembled WGS sequence"/>
</dbReference>
<evidence type="ECO:0000313" key="2">
    <source>
        <dbReference type="Proteomes" id="UP000499080"/>
    </source>
</evidence>
<protein>
    <submittedName>
        <fullName evidence="1">Uncharacterized protein</fullName>
    </submittedName>
</protein>
<proteinExistence type="predicted"/>
<sequence length="127" mass="13759">MPSMGGNFSSKFIQDDNQLTSLSTPPAGLSGVLVQLCISRAAHPWLSDSRNDIIQLGRPLTTYRSLLSSLISTAKCGLLAALCLSVQRDMRFLCQADCSYRANYLGLAFGWELLVLSLTGLVSKNNC</sequence>
<accession>A0A4Y2I8G9</accession>
<organism evidence="1 2">
    <name type="scientific">Araneus ventricosus</name>
    <name type="common">Orbweaver spider</name>
    <name type="synonym">Epeira ventricosa</name>
    <dbReference type="NCBI Taxonomy" id="182803"/>
    <lineage>
        <taxon>Eukaryota</taxon>
        <taxon>Metazoa</taxon>
        <taxon>Ecdysozoa</taxon>
        <taxon>Arthropoda</taxon>
        <taxon>Chelicerata</taxon>
        <taxon>Arachnida</taxon>
        <taxon>Araneae</taxon>
        <taxon>Araneomorphae</taxon>
        <taxon>Entelegynae</taxon>
        <taxon>Araneoidea</taxon>
        <taxon>Araneidae</taxon>
        <taxon>Araneus</taxon>
    </lineage>
</organism>
<reference evidence="1 2" key="1">
    <citation type="journal article" date="2019" name="Sci. Rep.">
        <title>Orb-weaving spider Araneus ventricosus genome elucidates the spidroin gene catalogue.</title>
        <authorList>
            <person name="Kono N."/>
            <person name="Nakamura H."/>
            <person name="Ohtoshi R."/>
            <person name="Moran D.A.P."/>
            <person name="Shinohara A."/>
            <person name="Yoshida Y."/>
            <person name="Fujiwara M."/>
            <person name="Mori M."/>
            <person name="Tomita M."/>
            <person name="Arakawa K."/>
        </authorList>
    </citation>
    <scope>NUCLEOTIDE SEQUENCE [LARGE SCALE GENOMIC DNA]</scope>
</reference>
<gene>
    <name evidence="1" type="ORF">AVEN_121781_1</name>
</gene>
<comment type="caution">
    <text evidence="1">The sequence shown here is derived from an EMBL/GenBank/DDBJ whole genome shotgun (WGS) entry which is preliminary data.</text>
</comment>
<name>A0A4Y2I8G9_ARAVE</name>
<dbReference type="AlphaFoldDB" id="A0A4Y2I8G9"/>
<keyword evidence="2" id="KW-1185">Reference proteome</keyword>
<evidence type="ECO:0000313" key="1">
    <source>
        <dbReference type="EMBL" id="GBM73968.1"/>
    </source>
</evidence>